<dbReference type="PANTHER" id="PTHR13593">
    <property type="match status" value="1"/>
</dbReference>
<dbReference type="GO" id="GO:0008081">
    <property type="term" value="F:phosphoric diester hydrolase activity"/>
    <property type="evidence" value="ECO:0007669"/>
    <property type="project" value="InterPro"/>
</dbReference>
<evidence type="ECO:0000256" key="1">
    <source>
        <dbReference type="SAM" id="MobiDB-lite"/>
    </source>
</evidence>
<dbReference type="Gene3D" id="3.20.20.190">
    <property type="entry name" value="Phosphatidylinositol (PI) phosphodiesterase"/>
    <property type="match status" value="1"/>
</dbReference>
<evidence type="ECO:0000313" key="3">
    <source>
        <dbReference type="EMBL" id="KAJ5307308.1"/>
    </source>
</evidence>
<dbReference type="EMBL" id="JAPZBO010000008">
    <property type="protein sequence ID" value="KAJ5307308.1"/>
    <property type="molecule type" value="Genomic_DNA"/>
</dbReference>
<organism evidence="3 4">
    <name type="scientific">Penicillium atrosanguineum</name>
    <dbReference type="NCBI Taxonomy" id="1132637"/>
    <lineage>
        <taxon>Eukaryota</taxon>
        <taxon>Fungi</taxon>
        <taxon>Dikarya</taxon>
        <taxon>Ascomycota</taxon>
        <taxon>Pezizomycotina</taxon>
        <taxon>Eurotiomycetes</taxon>
        <taxon>Eurotiomycetidae</taxon>
        <taxon>Eurotiales</taxon>
        <taxon>Aspergillaceae</taxon>
        <taxon>Penicillium</taxon>
    </lineage>
</organism>
<gene>
    <name evidence="3" type="ORF">N7476_007964</name>
</gene>
<dbReference type="Proteomes" id="UP001147746">
    <property type="component" value="Unassembled WGS sequence"/>
</dbReference>
<sequence length="462" mass="49980">MRWLSLVTLIGLALAQDTTTTTTTSDTSSDTSTSRSSTSYDISDASTITGSVALPSGTYETYSSTITLGNGDTSLEAVTTSIAANATTTGNQTVVRTTSNSVTVLVGGGGTTTLGNNSMNATATTTSTATKTPVINTRPCNGYVELCGRNYSNITNVAAHNSPFDRAGNAASNQMFDVTAQLNDGVRMLQFQVHYQNGTMLLCHTSCDILNMGLLQTYLETVAVWMRKNPYDVVTILMGNYDYVSPQNFTEPIKNSGLMDYVYTPTKIPMALDDWPTLSEMILTQKRIVFFMDYQANQTAIPWLMDEFSQIWETPFSPTNDNFPCTVQRPPGLARQGAETRMYMANHNLNLDLSFGSISLLIPNTALLNQTNGVNGTGSLGKMARNCTAKWNRPPNFLLVDYYNYGSPKNGSVFEVAAEMNNVTYNWKCCGTKSAAVHGVSVSGISTLLAVVAGIQFLLTAF</sequence>
<proteinExistence type="predicted"/>
<feature type="region of interest" description="Disordered" evidence="1">
    <location>
        <begin position="20"/>
        <end position="41"/>
    </location>
</feature>
<dbReference type="GO" id="GO:0006629">
    <property type="term" value="P:lipid metabolic process"/>
    <property type="evidence" value="ECO:0007669"/>
    <property type="project" value="InterPro"/>
</dbReference>
<keyword evidence="2" id="KW-0732">Signal</keyword>
<feature type="chain" id="PRO_5040754086" description="PLC-like phosphodiesterase" evidence="2">
    <location>
        <begin position="16"/>
        <end position="462"/>
    </location>
</feature>
<dbReference type="InterPro" id="IPR017946">
    <property type="entry name" value="PLC-like_Pdiesterase_TIM-brl"/>
</dbReference>
<evidence type="ECO:0000313" key="4">
    <source>
        <dbReference type="Proteomes" id="UP001147746"/>
    </source>
</evidence>
<reference evidence="3" key="1">
    <citation type="submission" date="2022-12" db="EMBL/GenBank/DDBJ databases">
        <authorList>
            <person name="Petersen C."/>
        </authorList>
    </citation>
    <scope>NUCLEOTIDE SEQUENCE</scope>
    <source>
        <strain evidence="3">IBT 21472</strain>
    </source>
</reference>
<evidence type="ECO:0008006" key="5">
    <source>
        <dbReference type="Google" id="ProtNLM"/>
    </source>
</evidence>
<feature type="signal peptide" evidence="2">
    <location>
        <begin position="1"/>
        <end position="15"/>
    </location>
</feature>
<dbReference type="CDD" id="cd08588">
    <property type="entry name" value="PI-PLCc_At5g67130_like"/>
    <property type="match status" value="1"/>
</dbReference>
<comment type="caution">
    <text evidence="3">The sequence shown here is derived from an EMBL/GenBank/DDBJ whole genome shotgun (WGS) entry which is preliminary data.</text>
</comment>
<name>A0A9W9U139_9EURO</name>
<dbReference type="InterPro" id="IPR051057">
    <property type="entry name" value="PI-PLC_domain"/>
</dbReference>
<protein>
    <recommendedName>
        <fullName evidence="5">PLC-like phosphodiesterase</fullName>
    </recommendedName>
</protein>
<accession>A0A9W9U139</accession>
<dbReference type="SUPFAM" id="SSF51695">
    <property type="entry name" value="PLC-like phosphodiesterases"/>
    <property type="match status" value="1"/>
</dbReference>
<dbReference type="PANTHER" id="PTHR13593:SF140">
    <property type="entry name" value="PLC-LIKE PHOSPHODIESTERASE"/>
    <property type="match status" value="1"/>
</dbReference>
<keyword evidence="4" id="KW-1185">Reference proteome</keyword>
<reference evidence="3" key="2">
    <citation type="journal article" date="2023" name="IMA Fungus">
        <title>Comparative genomic study of the Penicillium genus elucidates a diverse pangenome and 15 lateral gene transfer events.</title>
        <authorList>
            <person name="Petersen C."/>
            <person name="Sorensen T."/>
            <person name="Nielsen M.R."/>
            <person name="Sondergaard T.E."/>
            <person name="Sorensen J.L."/>
            <person name="Fitzpatrick D.A."/>
            <person name="Frisvad J.C."/>
            <person name="Nielsen K.L."/>
        </authorList>
    </citation>
    <scope>NUCLEOTIDE SEQUENCE</scope>
    <source>
        <strain evidence="3">IBT 21472</strain>
    </source>
</reference>
<dbReference type="AlphaFoldDB" id="A0A9W9U139"/>
<dbReference type="Pfam" id="PF26146">
    <property type="entry name" value="PI-PLC_X"/>
    <property type="match status" value="1"/>
</dbReference>
<evidence type="ECO:0000256" key="2">
    <source>
        <dbReference type="SAM" id="SignalP"/>
    </source>
</evidence>